<organism evidence="1">
    <name type="scientific">Arion vulgaris</name>
    <dbReference type="NCBI Taxonomy" id="1028688"/>
    <lineage>
        <taxon>Eukaryota</taxon>
        <taxon>Metazoa</taxon>
        <taxon>Spiralia</taxon>
        <taxon>Lophotrochozoa</taxon>
        <taxon>Mollusca</taxon>
        <taxon>Gastropoda</taxon>
        <taxon>Heterobranchia</taxon>
        <taxon>Euthyneura</taxon>
        <taxon>Panpulmonata</taxon>
        <taxon>Eupulmonata</taxon>
        <taxon>Stylommatophora</taxon>
        <taxon>Helicina</taxon>
        <taxon>Arionoidea</taxon>
        <taxon>Arionidae</taxon>
        <taxon>Arion</taxon>
    </lineage>
</organism>
<proteinExistence type="predicted"/>
<feature type="non-terminal residue" evidence="1">
    <location>
        <position position="1"/>
    </location>
</feature>
<accession>A0A0B6YCN6</accession>
<name>A0A0B6YCN6_9EUPU</name>
<sequence>LEVVQAERKLLSQGWPRTEKCRRIESNRERGSNRHVSKLLNLVLIYCLDKQEFHDNKRANRPTLNAL</sequence>
<dbReference type="AlphaFoldDB" id="A0A0B6YCN6"/>
<gene>
    <name evidence="1" type="primary">ORF21831</name>
</gene>
<reference evidence="1" key="1">
    <citation type="submission" date="2014-12" db="EMBL/GenBank/DDBJ databases">
        <title>Insight into the proteome of Arion vulgaris.</title>
        <authorList>
            <person name="Aradska J."/>
            <person name="Bulat T."/>
            <person name="Smidak R."/>
            <person name="Sarate P."/>
            <person name="Gangsoo J."/>
            <person name="Sialana F."/>
            <person name="Bilban M."/>
            <person name="Lubec G."/>
        </authorList>
    </citation>
    <scope>NUCLEOTIDE SEQUENCE</scope>
    <source>
        <tissue evidence="1">Skin</tissue>
    </source>
</reference>
<protein>
    <submittedName>
        <fullName evidence="1">Uncharacterized protein</fullName>
    </submittedName>
</protein>
<evidence type="ECO:0000313" key="1">
    <source>
        <dbReference type="EMBL" id="CEK54047.1"/>
    </source>
</evidence>
<dbReference type="EMBL" id="HACG01007182">
    <property type="protein sequence ID" value="CEK54047.1"/>
    <property type="molecule type" value="Transcribed_RNA"/>
</dbReference>